<organism evidence="21">
    <name type="scientific">Rhopalosiphum nymphaeae</name>
    <name type="common">water lily aphid</name>
    <dbReference type="NCBI Taxonomy" id="253253"/>
    <lineage>
        <taxon>Eukaryota</taxon>
        <taxon>Metazoa</taxon>
        <taxon>Ecdysozoa</taxon>
        <taxon>Arthropoda</taxon>
        <taxon>Hexapoda</taxon>
        <taxon>Insecta</taxon>
        <taxon>Pterygota</taxon>
        <taxon>Neoptera</taxon>
        <taxon>Paraneoptera</taxon>
        <taxon>Hemiptera</taxon>
        <taxon>Sternorrhyncha</taxon>
        <taxon>Aphidomorpha</taxon>
        <taxon>Aphidoidea</taxon>
        <taxon>Aphididae</taxon>
        <taxon>Aphidini</taxon>
        <taxon>Rhopalosiphum</taxon>
    </lineage>
</organism>
<feature type="transmembrane region" description="Helical" evidence="18">
    <location>
        <begin position="271"/>
        <end position="292"/>
    </location>
</feature>
<evidence type="ECO:0000256" key="16">
    <source>
        <dbReference type="ARBA" id="ARBA00031027"/>
    </source>
</evidence>
<feature type="transmembrane region" description="Helical" evidence="18">
    <location>
        <begin position="484"/>
        <end position="504"/>
    </location>
</feature>
<geneLocation type="mitochondrion" evidence="21"/>
<dbReference type="GO" id="GO:0003954">
    <property type="term" value="F:NADH dehydrogenase activity"/>
    <property type="evidence" value="ECO:0007669"/>
    <property type="project" value="TreeGrafter"/>
</dbReference>
<accession>A0A8F8X9R9</accession>
<feature type="domain" description="NADH:quinone oxidoreductase/Mrp antiporter transmembrane" evidence="19">
    <location>
        <begin position="106"/>
        <end position="386"/>
    </location>
</feature>
<keyword evidence="6" id="KW-0679">Respiratory chain</keyword>
<dbReference type="InterPro" id="IPR010934">
    <property type="entry name" value="NADH_DH_su5_C"/>
</dbReference>
<feature type="transmembrane region" description="Helical" evidence="18">
    <location>
        <begin position="244"/>
        <end position="264"/>
    </location>
</feature>
<evidence type="ECO:0000256" key="15">
    <source>
        <dbReference type="ARBA" id="ARBA00023136"/>
    </source>
</evidence>
<evidence type="ECO:0000313" key="21">
    <source>
        <dbReference type="EMBL" id="QYB20493.1"/>
    </source>
</evidence>
<feature type="transmembrane region" description="Helical" evidence="18">
    <location>
        <begin position="175"/>
        <end position="193"/>
    </location>
</feature>
<dbReference type="GO" id="GO:0042773">
    <property type="term" value="P:ATP synthesis coupled electron transport"/>
    <property type="evidence" value="ECO:0007669"/>
    <property type="project" value="InterPro"/>
</dbReference>
<evidence type="ECO:0000256" key="11">
    <source>
        <dbReference type="ARBA" id="ARBA00022989"/>
    </source>
</evidence>
<proteinExistence type="predicted"/>
<evidence type="ECO:0000256" key="5">
    <source>
        <dbReference type="ARBA" id="ARBA00022448"/>
    </source>
</evidence>
<evidence type="ECO:0000256" key="13">
    <source>
        <dbReference type="ARBA" id="ARBA00023075"/>
    </source>
</evidence>
<dbReference type="PANTHER" id="PTHR42829:SF2">
    <property type="entry name" value="NADH-UBIQUINONE OXIDOREDUCTASE CHAIN 5"/>
    <property type="match status" value="1"/>
</dbReference>
<evidence type="ECO:0000256" key="8">
    <source>
        <dbReference type="ARBA" id="ARBA00022792"/>
    </source>
</evidence>
<keyword evidence="15 18" id="KW-0472">Membrane</keyword>
<keyword evidence="12" id="KW-0520">NAD</keyword>
<evidence type="ECO:0000256" key="2">
    <source>
        <dbReference type="ARBA" id="ARBA00004448"/>
    </source>
</evidence>
<comment type="subcellular location">
    <subcellularLocation>
        <location evidence="2">Mitochondrion inner membrane</location>
        <topology evidence="2">Multi-pass membrane protein</topology>
    </subcellularLocation>
</comment>
<dbReference type="InterPro" id="IPR001750">
    <property type="entry name" value="ND/Mrp_TM"/>
</dbReference>
<dbReference type="InterPro" id="IPR003945">
    <property type="entry name" value="NU5C-like"/>
</dbReference>
<comment type="catalytic activity">
    <reaction evidence="17">
        <text>a ubiquinone + NADH + 5 H(+)(in) = a ubiquinol + NAD(+) + 4 H(+)(out)</text>
        <dbReference type="Rhea" id="RHEA:29091"/>
        <dbReference type="Rhea" id="RHEA-COMP:9565"/>
        <dbReference type="Rhea" id="RHEA-COMP:9566"/>
        <dbReference type="ChEBI" id="CHEBI:15378"/>
        <dbReference type="ChEBI" id="CHEBI:16389"/>
        <dbReference type="ChEBI" id="CHEBI:17976"/>
        <dbReference type="ChEBI" id="CHEBI:57540"/>
        <dbReference type="ChEBI" id="CHEBI:57945"/>
        <dbReference type="EC" id="7.1.1.2"/>
    </reaction>
</comment>
<evidence type="ECO:0000259" key="19">
    <source>
        <dbReference type="Pfam" id="PF00361"/>
    </source>
</evidence>
<keyword evidence="8" id="KW-0999">Mitochondrion inner membrane</keyword>
<evidence type="ECO:0000256" key="14">
    <source>
        <dbReference type="ARBA" id="ARBA00023128"/>
    </source>
</evidence>
<dbReference type="Pfam" id="PF06455">
    <property type="entry name" value="NADH5_C"/>
    <property type="match status" value="1"/>
</dbReference>
<keyword evidence="10" id="KW-0249">Electron transport</keyword>
<evidence type="ECO:0000256" key="6">
    <source>
        <dbReference type="ARBA" id="ARBA00022660"/>
    </source>
</evidence>
<feature type="transmembrane region" description="Helical" evidence="18">
    <location>
        <begin position="89"/>
        <end position="106"/>
    </location>
</feature>
<name>A0A8F8X9R9_9HEMI</name>
<feature type="transmembrane region" description="Helical" evidence="18">
    <location>
        <begin position="420"/>
        <end position="444"/>
    </location>
</feature>
<dbReference type="EMBL" id="MZ420705">
    <property type="protein sequence ID" value="QYB20493.1"/>
    <property type="molecule type" value="Genomic_DNA"/>
</dbReference>
<feature type="domain" description="NADH dehydrogenase subunit 5 C-terminal" evidence="20">
    <location>
        <begin position="392"/>
        <end position="571"/>
    </location>
</feature>
<dbReference type="GO" id="GO:0005743">
    <property type="term" value="C:mitochondrial inner membrane"/>
    <property type="evidence" value="ECO:0007669"/>
    <property type="project" value="UniProtKB-SubCell"/>
</dbReference>
<dbReference type="Pfam" id="PF00361">
    <property type="entry name" value="Proton_antipo_M"/>
    <property type="match status" value="1"/>
</dbReference>
<feature type="transmembrane region" description="Helical" evidence="18">
    <location>
        <begin position="332"/>
        <end position="356"/>
    </location>
</feature>
<gene>
    <name evidence="21" type="primary">nad5</name>
</gene>
<feature type="transmembrane region" description="Helical" evidence="18">
    <location>
        <begin position="214"/>
        <end position="232"/>
    </location>
</feature>
<keyword evidence="5" id="KW-0813">Transport</keyword>
<sequence length="573" mass="69571">MKFNFFFFFFFFYFIMFIVFFILGLLLIYFDKFYFIEYMFFFFNSCMVLYVVLMDWMSFMFISFVFLISSMILLYSMEYMNYDFNKSRFLMLMNFFIMFMFFLIISPNLISILLGWDGLGMVSFCLVVFYQNKKSYSSGLVTVILNRLGDLFIIMSMIWMLNFGSWNFILVDYYINLNYLFFIMMMIMMASLTKSAQIPFSSWLPLAMAAPTPVSSLVHSSTLVTAGIYLMIRFNEIFLKFYFLNYLLVISCLTMFMAGLNAIFEFDLKKIIAFSTLSQMSFMFMILCLGKIDMCFFYLLMHALFKSMMFLSAGILILNMNNNQDIRKMGGLIDYLPFCGLIFMFTLMSLCGFPFFCSFYSKDLIFEYFLMMNLNFFFFFFFLFSFFLTFFYSIRVIYYLMMMNFSMYNYMMIIKFESKILIISMMFISLIMLFFGSFFMWLMFYKFDLILLELKYKMLSVLILFFSIWFFFELNNFLFSMNYYISLFNVFFFGMMWNLLFFKINFFLNNFLYIGFFSLSVFEVGWIEYNLNNGLIFYFKKLILLSQNIFLNSYKVYILLFFMWFLIIFIFNY</sequence>
<feature type="transmembrane region" description="Helical" evidence="18">
    <location>
        <begin position="35"/>
        <end position="53"/>
    </location>
</feature>
<keyword evidence="13" id="KW-0830">Ubiquinone</keyword>
<feature type="transmembrane region" description="Helical" evidence="18">
    <location>
        <begin position="151"/>
        <end position="169"/>
    </location>
</feature>
<keyword evidence="7 18" id="KW-0812">Transmembrane</keyword>
<dbReference type="PANTHER" id="PTHR42829">
    <property type="entry name" value="NADH-UBIQUINONE OXIDOREDUCTASE CHAIN 5"/>
    <property type="match status" value="1"/>
</dbReference>
<dbReference type="EC" id="7.1.1.2" evidence="3"/>
<dbReference type="GO" id="GO:0015990">
    <property type="term" value="P:electron transport coupled proton transport"/>
    <property type="evidence" value="ECO:0007669"/>
    <property type="project" value="TreeGrafter"/>
</dbReference>
<feature type="transmembrane region" description="Helical" evidence="18">
    <location>
        <begin position="6"/>
        <end position="28"/>
    </location>
</feature>
<keyword evidence="11 18" id="KW-1133">Transmembrane helix</keyword>
<dbReference type="PRINTS" id="PR01434">
    <property type="entry name" value="NADHDHGNASE5"/>
</dbReference>
<feature type="transmembrane region" description="Helical" evidence="18">
    <location>
        <begin position="549"/>
        <end position="571"/>
    </location>
</feature>
<feature type="transmembrane region" description="Helical" evidence="18">
    <location>
        <begin position="456"/>
        <end position="472"/>
    </location>
</feature>
<evidence type="ECO:0000256" key="10">
    <source>
        <dbReference type="ARBA" id="ARBA00022982"/>
    </source>
</evidence>
<evidence type="ECO:0000256" key="1">
    <source>
        <dbReference type="ARBA" id="ARBA00003257"/>
    </source>
</evidence>
<evidence type="ECO:0000256" key="9">
    <source>
        <dbReference type="ARBA" id="ARBA00022967"/>
    </source>
</evidence>
<evidence type="ECO:0000256" key="3">
    <source>
        <dbReference type="ARBA" id="ARBA00012944"/>
    </source>
</evidence>
<protein>
    <recommendedName>
        <fullName evidence="4">NADH-ubiquinone oxidoreductase chain 5</fullName>
        <ecNumber evidence="3">7.1.1.2</ecNumber>
    </recommendedName>
    <alternativeName>
        <fullName evidence="16">NADH dehydrogenase subunit 5</fullName>
    </alternativeName>
</protein>
<feature type="transmembrane region" description="Helical" evidence="18">
    <location>
        <begin position="59"/>
        <end position="77"/>
    </location>
</feature>
<dbReference type="AlphaFoldDB" id="A0A8F8X9R9"/>
<evidence type="ECO:0000256" key="17">
    <source>
        <dbReference type="ARBA" id="ARBA00049551"/>
    </source>
</evidence>
<evidence type="ECO:0000256" key="18">
    <source>
        <dbReference type="SAM" id="Phobius"/>
    </source>
</evidence>
<keyword evidence="14 21" id="KW-0496">Mitochondrion</keyword>
<evidence type="ECO:0000256" key="12">
    <source>
        <dbReference type="ARBA" id="ARBA00023027"/>
    </source>
</evidence>
<keyword evidence="9" id="KW-1278">Translocase</keyword>
<feature type="transmembrane region" description="Helical" evidence="18">
    <location>
        <begin position="376"/>
        <end position="400"/>
    </location>
</feature>
<evidence type="ECO:0000259" key="20">
    <source>
        <dbReference type="Pfam" id="PF06455"/>
    </source>
</evidence>
<feature type="transmembrane region" description="Helical" evidence="18">
    <location>
        <begin position="510"/>
        <end position="529"/>
    </location>
</feature>
<dbReference type="GO" id="GO:0008137">
    <property type="term" value="F:NADH dehydrogenase (ubiquinone) activity"/>
    <property type="evidence" value="ECO:0007669"/>
    <property type="project" value="UniProtKB-EC"/>
</dbReference>
<evidence type="ECO:0000256" key="4">
    <source>
        <dbReference type="ARBA" id="ARBA00021096"/>
    </source>
</evidence>
<reference evidence="21" key="1">
    <citation type="submission" date="2021-06" db="EMBL/GenBank/DDBJ databases">
        <authorList>
            <person name="Fang S."/>
        </authorList>
    </citation>
    <scope>NUCLEOTIDE SEQUENCE</scope>
</reference>
<comment type="function">
    <text evidence="1">Core subunit of the mitochondrial membrane respiratory chain NADH dehydrogenase (Complex I) that is believed to belong to the minimal assembly required for catalysis. Complex I functions in the transfer of electrons from NADH to the respiratory chain. The immediate electron acceptor for the enzyme is believed to be ubiquinone.</text>
</comment>
<evidence type="ECO:0000256" key="7">
    <source>
        <dbReference type="ARBA" id="ARBA00022692"/>
    </source>
</evidence>